<comment type="cofactor">
    <cofactor evidence="1">
        <name>Mn(2+)</name>
        <dbReference type="ChEBI" id="CHEBI:29035"/>
    </cofactor>
</comment>
<dbReference type="AlphaFoldDB" id="B4JUU7"/>
<accession>B4JUU7</accession>
<dbReference type="PhylomeDB" id="B4JUU7"/>
<dbReference type="HOGENOM" id="CLU_004962_0_5_1"/>
<dbReference type="InterPro" id="IPR004843">
    <property type="entry name" value="Calcineurin-like_PHP"/>
</dbReference>
<feature type="domain" description="Serine/threonine specific protein phosphatases" evidence="6">
    <location>
        <begin position="108"/>
        <end position="113"/>
    </location>
</feature>
<dbReference type="GO" id="GO:0046872">
    <property type="term" value="F:metal ion binding"/>
    <property type="evidence" value="ECO:0007669"/>
    <property type="project" value="UniProtKB-KW"/>
</dbReference>
<gene>
    <name evidence="7" type="primary">Dgri\GH14979</name>
    <name evidence="7" type="ORF">Dgri_GH14979</name>
</gene>
<dbReference type="EMBL" id="CH916374">
    <property type="protein sequence ID" value="EDV91267.1"/>
    <property type="molecule type" value="Genomic_DNA"/>
</dbReference>
<dbReference type="GO" id="GO:0005737">
    <property type="term" value="C:cytoplasm"/>
    <property type="evidence" value="ECO:0007669"/>
    <property type="project" value="EnsemblMetazoa"/>
</dbReference>
<reference evidence="7 8" key="1">
    <citation type="journal article" date="2007" name="Nature">
        <title>Evolution of genes and genomes on the Drosophila phylogeny.</title>
        <authorList>
            <consortium name="Drosophila 12 Genomes Consortium"/>
            <person name="Clark A.G."/>
            <person name="Eisen M.B."/>
            <person name="Smith D.R."/>
            <person name="Bergman C.M."/>
            <person name="Oliver B."/>
            <person name="Markow T.A."/>
            <person name="Kaufman T.C."/>
            <person name="Kellis M."/>
            <person name="Gelbart W."/>
            <person name="Iyer V.N."/>
            <person name="Pollard D.A."/>
            <person name="Sackton T.B."/>
            <person name="Larracuente A.M."/>
            <person name="Singh N.D."/>
            <person name="Abad J.P."/>
            <person name="Abt D.N."/>
            <person name="Adryan B."/>
            <person name="Aguade M."/>
            <person name="Akashi H."/>
            <person name="Anderson W.W."/>
            <person name="Aquadro C.F."/>
            <person name="Ardell D.H."/>
            <person name="Arguello R."/>
            <person name="Artieri C.G."/>
            <person name="Barbash D.A."/>
            <person name="Barker D."/>
            <person name="Barsanti P."/>
            <person name="Batterham P."/>
            <person name="Batzoglou S."/>
            <person name="Begun D."/>
            <person name="Bhutkar A."/>
            <person name="Blanco E."/>
            <person name="Bosak S.A."/>
            <person name="Bradley R.K."/>
            <person name="Brand A.D."/>
            <person name="Brent M.R."/>
            <person name="Brooks A.N."/>
            <person name="Brown R.H."/>
            <person name="Butlin R.K."/>
            <person name="Caggese C."/>
            <person name="Calvi B.R."/>
            <person name="Bernardo de Carvalho A."/>
            <person name="Caspi A."/>
            <person name="Castrezana S."/>
            <person name="Celniker S.E."/>
            <person name="Chang J.L."/>
            <person name="Chapple C."/>
            <person name="Chatterji S."/>
            <person name="Chinwalla A."/>
            <person name="Civetta A."/>
            <person name="Clifton S.W."/>
            <person name="Comeron J.M."/>
            <person name="Costello J.C."/>
            <person name="Coyne J.A."/>
            <person name="Daub J."/>
            <person name="David R.G."/>
            <person name="Delcher A.L."/>
            <person name="Delehaunty K."/>
            <person name="Do C.B."/>
            <person name="Ebling H."/>
            <person name="Edwards K."/>
            <person name="Eickbush T."/>
            <person name="Evans J.D."/>
            <person name="Filipski A."/>
            <person name="Findeiss S."/>
            <person name="Freyhult E."/>
            <person name="Fulton L."/>
            <person name="Fulton R."/>
            <person name="Garcia A.C."/>
            <person name="Gardiner A."/>
            <person name="Garfield D.A."/>
            <person name="Garvin B.E."/>
            <person name="Gibson G."/>
            <person name="Gilbert D."/>
            <person name="Gnerre S."/>
            <person name="Godfrey J."/>
            <person name="Good R."/>
            <person name="Gotea V."/>
            <person name="Gravely B."/>
            <person name="Greenberg A.J."/>
            <person name="Griffiths-Jones S."/>
            <person name="Gross S."/>
            <person name="Guigo R."/>
            <person name="Gustafson E.A."/>
            <person name="Haerty W."/>
            <person name="Hahn M.W."/>
            <person name="Halligan D.L."/>
            <person name="Halpern A.L."/>
            <person name="Halter G.M."/>
            <person name="Han M.V."/>
            <person name="Heger A."/>
            <person name="Hillier L."/>
            <person name="Hinrichs A.S."/>
            <person name="Holmes I."/>
            <person name="Hoskins R.A."/>
            <person name="Hubisz M.J."/>
            <person name="Hultmark D."/>
            <person name="Huntley M.A."/>
            <person name="Jaffe D.B."/>
            <person name="Jagadeeshan S."/>
            <person name="Jeck W.R."/>
            <person name="Johnson J."/>
            <person name="Jones C.D."/>
            <person name="Jordan W.C."/>
            <person name="Karpen G.H."/>
            <person name="Kataoka E."/>
            <person name="Keightley P.D."/>
            <person name="Kheradpour P."/>
            <person name="Kirkness E.F."/>
            <person name="Koerich L.B."/>
            <person name="Kristiansen K."/>
            <person name="Kudrna D."/>
            <person name="Kulathinal R.J."/>
            <person name="Kumar S."/>
            <person name="Kwok R."/>
            <person name="Lander E."/>
            <person name="Langley C.H."/>
            <person name="Lapoint R."/>
            <person name="Lazzaro B.P."/>
            <person name="Lee S.J."/>
            <person name="Levesque L."/>
            <person name="Li R."/>
            <person name="Lin C.F."/>
            <person name="Lin M.F."/>
            <person name="Lindblad-Toh K."/>
            <person name="Llopart A."/>
            <person name="Long M."/>
            <person name="Low L."/>
            <person name="Lozovsky E."/>
            <person name="Lu J."/>
            <person name="Luo M."/>
            <person name="Machado C.A."/>
            <person name="Makalowski W."/>
            <person name="Marzo M."/>
            <person name="Matsuda M."/>
            <person name="Matzkin L."/>
            <person name="McAllister B."/>
            <person name="McBride C.S."/>
            <person name="McKernan B."/>
            <person name="McKernan K."/>
            <person name="Mendez-Lago M."/>
            <person name="Minx P."/>
            <person name="Mollenhauer M.U."/>
            <person name="Montooth K."/>
            <person name="Mount S.M."/>
            <person name="Mu X."/>
            <person name="Myers E."/>
            <person name="Negre B."/>
            <person name="Newfeld S."/>
            <person name="Nielsen R."/>
            <person name="Noor M.A."/>
            <person name="O'Grady P."/>
            <person name="Pachter L."/>
            <person name="Papaceit M."/>
            <person name="Parisi M.J."/>
            <person name="Parisi M."/>
            <person name="Parts L."/>
            <person name="Pedersen J.S."/>
            <person name="Pesole G."/>
            <person name="Phillippy A.M."/>
            <person name="Ponting C.P."/>
            <person name="Pop M."/>
            <person name="Porcelli D."/>
            <person name="Powell J.R."/>
            <person name="Prohaska S."/>
            <person name="Pruitt K."/>
            <person name="Puig M."/>
            <person name="Quesneville H."/>
            <person name="Ram K.R."/>
            <person name="Rand D."/>
            <person name="Rasmussen M.D."/>
            <person name="Reed L.K."/>
            <person name="Reenan R."/>
            <person name="Reily A."/>
            <person name="Remington K.A."/>
            <person name="Rieger T.T."/>
            <person name="Ritchie M.G."/>
            <person name="Robin C."/>
            <person name="Rogers Y.H."/>
            <person name="Rohde C."/>
            <person name="Rozas J."/>
            <person name="Rubenfield M.J."/>
            <person name="Ruiz A."/>
            <person name="Russo S."/>
            <person name="Salzberg S.L."/>
            <person name="Sanchez-Gracia A."/>
            <person name="Saranga D.J."/>
            <person name="Sato H."/>
            <person name="Schaeffer S.W."/>
            <person name="Schatz M.C."/>
            <person name="Schlenke T."/>
            <person name="Schwartz R."/>
            <person name="Segarra C."/>
            <person name="Singh R.S."/>
            <person name="Sirot L."/>
            <person name="Sirota M."/>
            <person name="Sisneros N.B."/>
            <person name="Smith C.D."/>
            <person name="Smith T.F."/>
            <person name="Spieth J."/>
            <person name="Stage D.E."/>
            <person name="Stark A."/>
            <person name="Stephan W."/>
            <person name="Strausberg R.L."/>
            <person name="Strempel S."/>
            <person name="Sturgill D."/>
            <person name="Sutton G."/>
            <person name="Sutton G.G."/>
            <person name="Tao W."/>
            <person name="Teichmann S."/>
            <person name="Tobari Y.N."/>
            <person name="Tomimura Y."/>
            <person name="Tsolas J.M."/>
            <person name="Valente V.L."/>
            <person name="Venter E."/>
            <person name="Venter J.C."/>
            <person name="Vicario S."/>
            <person name="Vieira F.G."/>
            <person name="Vilella A.J."/>
            <person name="Villasante A."/>
            <person name="Walenz B."/>
            <person name="Wang J."/>
            <person name="Wasserman M."/>
            <person name="Watts T."/>
            <person name="Wilson D."/>
            <person name="Wilson R.K."/>
            <person name="Wing R.A."/>
            <person name="Wolfner M.F."/>
            <person name="Wong A."/>
            <person name="Wong G.K."/>
            <person name="Wu C.I."/>
            <person name="Wu G."/>
            <person name="Yamamoto D."/>
            <person name="Yang H.P."/>
            <person name="Yang S.P."/>
            <person name="Yorke J.A."/>
            <person name="Yoshida K."/>
            <person name="Zdobnov E."/>
            <person name="Zhang P."/>
            <person name="Zhang Y."/>
            <person name="Zimin A.V."/>
            <person name="Baldwin J."/>
            <person name="Abdouelleil A."/>
            <person name="Abdulkadir J."/>
            <person name="Abebe A."/>
            <person name="Abera B."/>
            <person name="Abreu J."/>
            <person name="Acer S.C."/>
            <person name="Aftuck L."/>
            <person name="Alexander A."/>
            <person name="An P."/>
            <person name="Anderson E."/>
            <person name="Anderson S."/>
            <person name="Arachi H."/>
            <person name="Azer M."/>
            <person name="Bachantsang P."/>
            <person name="Barry A."/>
            <person name="Bayul T."/>
            <person name="Berlin A."/>
            <person name="Bessette D."/>
            <person name="Bloom T."/>
            <person name="Blye J."/>
            <person name="Boguslavskiy L."/>
            <person name="Bonnet C."/>
            <person name="Boukhgalter B."/>
            <person name="Bourzgui I."/>
            <person name="Brown A."/>
            <person name="Cahill P."/>
            <person name="Channer S."/>
            <person name="Cheshatsang Y."/>
            <person name="Chuda L."/>
            <person name="Citroen M."/>
            <person name="Collymore A."/>
            <person name="Cooke P."/>
            <person name="Costello M."/>
            <person name="D'Aco K."/>
            <person name="Daza R."/>
            <person name="De Haan G."/>
            <person name="DeGray S."/>
            <person name="DeMaso C."/>
            <person name="Dhargay N."/>
            <person name="Dooley K."/>
            <person name="Dooley E."/>
            <person name="Doricent M."/>
            <person name="Dorje P."/>
            <person name="Dorjee K."/>
            <person name="Dupes A."/>
            <person name="Elong R."/>
            <person name="Falk J."/>
            <person name="Farina A."/>
            <person name="Faro S."/>
            <person name="Ferguson D."/>
            <person name="Fisher S."/>
            <person name="Foley C.D."/>
            <person name="Franke A."/>
            <person name="Friedrich D."/>
            <person name="Gadbois L."/>
            <person name="Gearin G."/>
            <person name="Gearin C.R."/>
            <person name="Giannoukos G."/>
            <person name="Goode T."/>
            <person name="Graham J."/>
            <person name="Grandbois E."/>
            <person name="Grewal S."/>
            <person name="Gyaltsen K."/>
            <person name="Hafez N."/>
            <person name="Hagos B."/>
            <person name="Hall J."/>
            <person name="Henson C."/>
            <person name="Hollinger A."/>
            <person name="Honan T."/>
            <person name="Huard M.D."/>
            <person name="Hughes L."/>
            <person name="Hurhula B."/>
            <person name="Husby M.E."/>
            <person name="Kamat A."/>
            <person name="Kanga B."/>
            <person name="Kashin S."/>
            <person name="Khazanovich D."/>
            <person name="Kisner P."/>
            <person name="Lance K."/>
            <person name="Lara M."/>
            <person name="Lee W."/>
            <person name="Lennon N."/>
            <person name="Letendre F."/>
            <person name="LeVine R."/>
            <person name="Lipovsky A."/>
            <person name="Liu X."/>
            <person name="Liu J."/>
            <person name="Liu S."/>
            <person name="Lokyitsang T."/>
            <person name="Lokyitsang Y."/>
            <person name="Lubonja R."/>
            <person name="Lui A."/>
            <person name="MacDonald P."/>
            <person name="Magnisalis V."/>
            <person name="Maru K."/>
            <person name="Matthews C."/>
            <person name="McCusker W."/>
            <person name="McDonough S."/>
            <person name="Mehta T."/>
            <person name="Meldrim J."/>
            <person name="Meneus L."/>
            <person name="Mihai O."/>
            <person name="Mihalev A."/>
            <person name="Mihova T."/>
            <person name="Mittelman R."/>
            <person name="Mlenga V."/>
            <person name="Montmayeur A."/>
            <person name="Mulrain L."/>
            <person name="Navidi A."/>
            <person name="Naylor J."/>
            <person name="Negash T."/>
            <person name="Nguyen T."/>
            <person name="Nguyen N."/>
            <person name="Nicol R."/>
            <person name="Norbu C."/>
            <person name="Norbu N."/>
            <person name="Novod N."/>
            <person name="O'Neill B."/>
            <person name="Osman S."/>
            <person name="Markiewicz E."/>
            <person name="Oyono O.L."/>
            <person name="Patti C."/>
            <person name="Phunkhang P."/>
            <person name="Pierre F."/>
            <person name="Priest M."/>
            <person name="Raghuraman S."/>
            <person name="Rege F."/>
            <person name="Reyes R."/>
            <person name="Rise C."/>
            <person name="Rogov P."/>
            <person name="Ross K."/>
            <person name="Ryan E."/>
            <person name="Settipalli S."/>
            <person name="Shea T."/>
            <person name="Sherpa N."/>
            <person name="Shi L."/>
            <person name="Shih D."/>
            <person name="Sparrow T."/>
            <person name="Spaulding J."/>
            <person name="Stalker J."/>
            <person name="Stange-Thomann N."/>
            <person name="Stavropoulos S."/>
            <person name="Stone C."/>
            <person name="Strader C."/>
            <person name="Tesfaye S."/>
            <person name="Thomson T."/>
            <person name="Thoulutsang Y."/>
            <person name="Thoulutsang D."/>
            <person name="Topham K."/>
            <person name="Topping I."/>
            <person name="Tsamla T."/>
            <person name="Vassiliev H."/>
            <person name="Vo A."/>
            <person name="Wangchuk T."/>
            <person name="Wangdi T."/>
            <person name="Weiand M."/>
            <person name="Wilkinson J."/>
            <person name="Wilson A."/>
            <person name="Yadav S."/>
            <person name="Young G."/>
            <person name="Yu Q."/>
            <person name="Zembek L."/>
            <person name="Zhong D."/>
            <person name="Zimmer A."/>
            <person name="Zwirko Z."/>
            <person name="Jaffe D.B."/>
            <person name="Alvarez P."/>
            <person name="Brockman W."/>
            <person name="Butler J."/>
            <person name="Chin C."/>
            <person name="Gnerre S."/>
            <person name="Grabherr M."/>
            <person name="Kleber M."/>
            <person name="Mauceli E."/>
            <person name="MacCallum I."/>
        </authorList>
    </citation>
    <scope>NUCLEOTIDE SEQUENCE [LARGE SCALE GENOMIC DNA]</scope>
    <source>
        <strain evidence="8">Tucson 15287-2541.00</strain>
    </source>
</reference>
<dbReference type="PRINTS" id="PR00114">
    <property type="entry name" value="STPHPHTASE"/>
</dbReference>
<dbReference type="OrthoDB" id="1930084at2759"/>
<keyword evidence="8" id="KW-1185">Reference proteome</keyword>
<sequence length="264" mass="30006">MGIVDKWIEMVQKCQYLPENELRKLCEMISDILLEESNVQPVSTTVTVCGGIHGQFYDLRNLFSTGGDVPNTNYIFMGDFVDRGYYSLETFTLLMALKARYPSRITLLRGNHETRQITKVKYGNSNGWKYCCKVFDLLTIAAVIDEQVLCVHGGLSPKIVTLKQVRTIDRNSEIPCKGAFCDLVWSDPENIEAWDQSPRGAGWLFGRKVTNDFMAINKLSLICRVHQLVDEGLKYMFRVVCTQLLLTLRQCGRHTELSNRSGAC</sequence>
<dbReference type="OMA" id="VPIDHNI"/>
<dbReference type="eggNOG" id="KOG0373">
    <property type="taxonomic scope" value="Eukaryota"/>
</dbReference>
<evidence type="ECO:0000256" key="1">
    <source>
        <dbReference type="ARBA" id="ARBA00001936"/>
    </source>
</evidence>
<dbReference type="Gene3D" id="3.60.21.10">
    <property type="match status" value="1"/>
</dbReference>
<protein>
    <recommendedName>
        <fullName evidence="5">Serine/threonine-protein phosphatase</fullName>
        <ecNumber evidence="5">3.1.3.16</ecNumber>
    </recommendedName>
</protein>
<dbReference type="InParanoid" id="B4JUU7"/>
<name>B4JUU7_DROGR</name>
<proteinExistence type="inferred from homology"/>
<dbReference type="EC" id="3.1.3.16" evidence="5"/>
<evidence type="ECO:0000313" key="7">
    <source>
        <dbReference type="EMBL" id="EDV91267.1"/>
    </source>
</evidence>
<evidence type="ECO:0000256" key="4">
    <source>
        <dbReference type="ARBA" id="ARBA00023211"/>
    </source>
</evidence>
<dbReference type="SMR" id="B4JUU7"/>
<evidence type="ECO:0000256" key="5">
    <source>
        <dbReference type="RuleBase" id="RU004273"/>
    </source>
</evidence>
<dbReference type="InterPro" id="IPR047129">
    <property type="entry name" value="PPA2-like"/>
</dbReference>
<dbReference type="GO" id="GO:0046329">
    <property type="term" value="P:negative regulation of JNK cascade"/>
    <property type="evidence" value="ECO:0007669"/>
    <property type="project" value="EnsemblMetazoa"/>
</dbReference>
<comment type="similarity">
    <text evidence="5">Belongs to the PPP phosphatase family.</text>
</comment>
<organism evidence="8">
    <name type="scientific">Drosophila grimshawi</name>
    <name type="common">Hawaiian fruit fly</name>
    <name type="synonym">Idiomyia grimshawi</name>
    <dbReference type="NCBI Taxonomy" id="7222"/>
    <lineage>
        <taxon>Eukaryota</taxon>
        <taxon>Metazoa</taxon>
        <taxon>Ecdysozoa</taxon>
        <taxon>Arthropoda</taxon>
        <taxon>Hexapoda</taxon>
        <taxon>Insecta</taxon>
        <taxon>Pterygota</taxon>
        <taxon>Neoptera</taxon>
        <taxon>Endopterygota</taxon>
        <taxon>Diptera</taxon>
        <taxon>Brachycera</taxon>
        <taxon>Muscomorpha</taxon>
        <taxon>Ephydroidea</taxon>
        <taxon>Drosophilidae</taxon>
        <taxon>Drosophila</taxon>
        <taxon>Hawaiian Drosophila</taxon>
    </lineage>
</organism>
<dbReference type="Pfam" id="PF00149">
    <property type="entry name" value="Metallophos"/>
    <property type="match status" value="1"/>
</dbReference>
<keyword evidence="3 5" id="KW-0378">Hydrolase</keyword>
<evidence type="ECO:0000259" key="6">
    <source>
        <dbReference type="PROSITE" id="PS00125"/>
    </source>
</evidence>
<evidence type="ECO:0000256" key="2">
    <source>
        <dbReference type="ARBA" id="ARBA00022723"/>
    </source>
</evidence>
<dbReference type="InterPro" id="IPR029052">
    <property type="entry name" value="Metallo-depent_PP-like"/>
</dbReference>
<dbReference type="STRING" id="7222.B4JUU7"/>
<dbReference type="SUPFAM" id="SSF56300">
    <property type="entry name" value="Metallo-dependent phosphatases"/>
    <property type="match status" value="1"/>
</dbReference>
<dbReference type="GO" id="GO:0004722">
    <property type="term" value="F:protein serine/threonine phosphatase activity"/>
    <property type="evidence" value="ECO:0007669"/>
    <property type="project" value="UniProtKB-EC"/>
</dbReference>
<comment type="catalytic activity">
    <reaction evidence="5">
        <text>O-phospho-L-threonyl-[protein] + H2O = L-threonyl-[protein] + phosphate</text>
        <dbReference type="Rhea" id="RHEA:47004"/>
        <dbReference type="Rhea" id="RHEA-COMP:11060"/>
        <dbReference type="Rhea" id="RHEA-COMP:11605"/>
        <dbReference type="ChEBI" id="CHEBI:15377"/>
        <dbReference type="ChEBI" id="CHEBI:30013"/>
        <dbReference type="ChEBI" id="CHEBI:43474"/>
        <dbReference type="ChEBI" id="CHEBI:61977"/>
        <dbReference type="EC" id="3.1.3.16"/>
    </reaction>
</comment>
<evidence type="ECO:0000313" key="8">
    <source>
        <dbReference type="Proteomes" id="UP000001070"/>
    </source>
</evidence>
<dbReference type="InterPro" id="IPR006186">
    <property type="entry name" value="Ser/Thr-sp_prot-phosphatase"/>
</dbReference>
<dbReference type="GO" id="GO:0000082">
    <property type="term" value="P:G1/S transition of mitotic cell cycle"/>
    <property type="evidence" value="ECO:0007669"/>
    <property type="project" value="EnsemblMetazoa"/>
</dbReference>
<dbReference type="SMART" id="SM00156">
    <property type="entry name" value="PP2Ac"/>
    <property type="match status" value="1"/>
</dbReference>
<dbReference type="Proteomes" id="UP000001070">
    <property type="component" value="Unassembled WGS sequence"/>
</dbReference>
<evidence type="ECO:0000256" key="3">
    <source>
        <dbReference type="ARBA" id="ARBA00022801"/>
    </source>
</evidence>
<keyword evidence="4" id="KW-0464">Manganese</keyword>
<dbReference type="PROSITE" id="PS00125">
    <property type="entry name" value="SER_THR_PHOSPHATASE"/>
    <property type="match status" value="1"/>
</dbReference>
<dbReference type="PANTHER" id="PTHR45619">
    <property type="entry name" value="SERINE/THREONINE-PROTEIN PHOSPHATASE PP2A-RELATED"/>
    <property type="match status" value="1"/>
</dbReference>
<keyword evidence="2" id="KW-0479">Metal-binding</keyword>